<accession>A0ABV9W970</accession>
<comment type="caution">
    <text evidence="1">The sequence shown here is derived from an EMBL/GenBank/DDBJ whole genome shotgun (WGS) entry which is preliminary data.</text>
</comment>
<protein>
    <submittedName>
        <fullName evidence="1">Uncharacterized protein</fullName>
    </submittedName>
</protein>
<name>A0ABV9W970_9ACTN</name>
<dbReference type="RefSeq" id="WP_380123685.1">
    <property type="nucleotide sequence ID" value="NZ_JBHSIU010000054.1"/>
</dbReference>
<gene>
    <name evidence="1" type="ORF">ACFPIJ_40700</name>
</gene>
<dbReference type="EMBL" id="JBHSIU010000054">
    <property type="protein sequence ID" value="MFC5004133.1"/>
    <property type="molecule type" value="Genomic_DNA"/>
</dbReference>
<proteinExistence type="predicted"/>
<evidence type="ECO:0000313" key="1">
    <source>
        <dbReference type="EMBL" id="MFC5004133.1"/>
    </source>
</evidence>
<dbReference type="Proteomes" id="UP001595912">
    <property type="component" value="Unassembled WGS sequence"/>
</dbReference>
<organism evidence="1 2">
    <name type="scientific">Dactylosporangium cerinum</name>
    <dbReference type="NCBI Taxonomy" id="1434730"/>
    <lineage>
        <taxon>Bacteria</taxon>
        <taxon>Bacillati</taxon>
        <taxon>Actinomycetota</taxon>
        <taxon>Actinomycetes</taxon>
        <taxon>Micromonosporales</taxon>
        <taxon>Micromonosporaceae</taxon>
        <taxon>Dactylosporangium</taxon>
    </lineage>
</organism>
<evidence type="ECO:0000313" key="2">
    <source>
        <dbReference type="Proteomes" id="UP001595912"/>
    </source>
</evidence>
<reference evidence="2" key="1">
    <citation type="journal article" date="2019" name="Int. J. Syst. Evol. Microbiol.">
        <title>The Global Catalogue of Microorganisms (GCM) 10K type strain sequencing project: providing services to taxonomists for standard genome sequencing and annotation.</title>
        <authorList>
            <consortium name="The Broad Institute Genomics Platform"/>
            <consortium name="The Broad Institute Genome Sequencing Center for Infectious Disease"/>
            <person name="Wu L."/>
            <person name="Ma J."/>
        </authorList>
    </citation>
    <scope>NUCLEOTIDE SEQUENCE [LARGE SCALE GENOMIC DNA]</scope>
    <source>
        <strain evidence="2">CGMCC 4.7152</strain>
    </source>
</reference>
<keyword evidence="2" id="KW-1185">Reference proteome</keyword>
<sequence length="93" mass="10604">MPRKKQVPRTRPELQAVPPGHRLYRITINVLVNPADIDTLTGRLVDVLCPDASHEGDCADPWSMITTDADGYDRRVQRRMLEQIRTTNPPPPY</sequence>